<sequence length="219" mass="23478">MTHTPTPRPHDLLWLADPAALCTDTPLPDWAGADWLARAPLVVRRAPAGADGRLPVGLRGRERAQRHATHAPHHAVARVLTPETLAQQAPWRDSHLAPCPAIAALRTLAPQLDAIGLPWGPSGGVGFVLASGLSVLRPDSDLDLLLRAATPLTPPQRAALRALQGRVACRLDIQIDTGHGGFALNEWLAEAPRLLLKTDHGPRLVRNPWQDPTLQGATP</sequence>
<dbReference type="AlphaFoldDB" id="B9Z4J8"/>
<feature type="domain" description="Phosphoribosyl-dephospho-CoA transferase MdcG C-terminal" evidence="3">
    <location>
        <begin position="95"/>
        <end position="208"/>
    </location>
</feature>
<proteinExistence type="predicted"/>
<dbReference type="Proteomes" id="UP000003165">
    <property type="component" value="Unassembled WGS sequence"/>
</dbReference>
<evidence type="ECO:0000313" key="6">
    <source>
        <dbReference type="Proteomes" id="UP000003165"/>
    </source>
</evidence>
<comment type="caution">
    <text evidence="5">The sequence shown here is derived from an EMBL/GenBank/DDBJ whole genome shotgun (WGS) entry which is preliminary data.</text>
</comment>
<dbReference type="RefSeq" id="WP_008954303.1">
    <property type="nucleotide sequence ID" value="NZ_ACIS01000006.1"/>
</dbReference>
<dbReference type="InterPro" id="IPR048903">
    <property type="entry name" value="MdcG_N"/>
</dbReference>
<dbReference type="NCBIfam" id="TIGR03135">
    <property type="entry name" value="malonate_mdcG"/>
    <property type="match status" value="1"/>
</dbReference>
<dbReference type="EMBL" id="ACIS01000006">
    <property type="protein sequence ID" value="EEG08080.1"/>
    <property type="molecule type" value="Genomic_DNA"/>
</dbReference>
<keyword evidence="2" id="KW-0548">Nucleotidyltransferase</keyword>
<dbReference type="Pfam" id="PF10620">
    <property type="entry name" value="MdcG"/>
    <property type="match status" value="1"/>
</dbReference>
<name>B9Z4J8_9NEIS</name>
<evidence type="ECO:0000259" key="4">
    <source>
        <dbReference type="Pfam" id="PF20866"/>
    </source>
</evidence>
<dbReference type="eggNOG" id="ENOG502Z8NU">
    <property type="taxonomic scope" value="Bacteria"/>
</dbReference>
<dbReference type="InterPro" id="IPR049180">
    <property type="entry name" value="MdcG_C"/>
</dbReference>
<keyword evidence="1" id="KW-0808">Transferase</keyword>
<evidence type="ECO:0000259" key="3">
    <source>
        <dbReference type="Pfam" id="PF10620"/>
    </source>
</evidence>
<protein>
    <submittedName>
        <fullName evidence="5">Holo-ACP synthase, malonate decarboxylase-specific</fullName>
    </submittedName>
</protein>
<dbReference type="GO" id="GO:0016779">
    <property type="term" value="F:nucleotidyltransferase activity"/>
    <property type="evidence" value="ECO:0007669"/>
    <property type="project" value="UniProtKB-KW"/>
</dbReference>
<dbReference type="Pfam" id="PF20866">
    <property type="entry name" value="MdcG_N"/>
    <property type="match status" value="1"/>
</dbReference>
<organism evidence="5 6">
    <name type="scientific">Pseudogulbenkiania ferrooxidans 2002</name>
    <dbReference type="NCBI Taxonomy" id="279714"/>
    <lineage>
        <taxon>Bacteria</taxon>
        <taxon>Pseudomonadati</taxon>
        <taxon>Pseudomonadota</taxon>
        <taxon>Betaproteobacteria</taxon>
        <taxon>Neisseriales</taxon>
        <taxon>Chromobacteriaceae</taxon>
        <taxon>Pseudogulbenkiania</taxon>
    </lineage>
</organism>
<keyword evidence="6" id="KW-1185">Reference proteome</keyword>
<gene>
    <name evidence="5" type="ORF">FuraDRAFT_2283</name>
</gene>
<feature type="domain" description="Phosphoribosyl-dephospho-CoA transferase MdcG N-terminal" evidence="4">
    <location>
        <begin position="8"/>
        <end position="82"/>
    </location>
</feature>
<dbReference type="InterPro" id="IPR017557">
    <property type="entry name" value="Holo-ACP_synthase"/>
</dbReference>
<dbReference type="NCBIfam" id="NF002332">
    <property type="entry name" value="PRK01293.1"/>
    <property type="match status" value="1"/>
</dbReference>
<evidence type="ECO:0000256" key="1">
    <source>
        <dbReference type="ARBA" id="ARBA00022679"/>
    </source>
</evidence>
<reference evidence="5 6" key="1">
    <citation type="submission" date="2009-02" db="EMBL/GenBank/DDBJ databases">
        <title>Sequencing of the draft genome and assembly of Lutiella nitroferrum 2002.</title>
        <authorList>
            <consortium name="US DOE Joint Genome Institute (JGI-PGF)"/>
            <person name="Lucas S."/>
            <person name="Copeland A."/>
            <person name="Lapidus A."/>
            <person name="Glavina del Rio T."/>
            <person name="Tice H."/>
            <person name="Bruce D."/>
            <person name="Goodwin L."/>
            <person name="Pitluck S."/>
            <person name="Larimer F."/>
            <person name="Land M.L."/>
            <person name="Hauser L."/>
            <person name="Coates J.D."/>
        </authorList>
    </citation>
    <scope>NUCLEOTIDE SEQUENCE [LARGE SCALE GENOMIC DNA]</scope>
    <source>
        <strain evidence="5 6">2002</strain>
    </source>
</reference>
<accession>B9Z4J8</accession>
<evidence type="ECO:0000256" key="2">
    <source>
        <dbReference type="ARBA" id="ARBA00022695"/>
    </source>
</evidence>
<evidence type="ECO:0000313" key="5">
    <source>
        <dbReference type="EMBL" id="EEG08080.1"/>
    </source>
</evidence>